<proteinExistence type="predicted"/>
<evidence type="ECO:0000313" key="2">
    <source>
        <dbReference type="EMBL" id="QHT32481.1"/>
    </source>
</evidence>
<accession>A0A6C0EUW5</accession>
<dbReference type="EMBL" id="MN738944">
    <property type="protein sequence ID" value="QHT32481.1"/>
    <property type="molecule type" value="Genomic_DNA"/>
</dbReference>
<organism evidence="2">
    <name type="scientific">viral metagenome</name>
    <dbReference type="NCBI Taxonomy" id="1070528"/>
    <lineage>
        <taxon>unclassified sequences</taxon>
        <taxon>metagenomes</taxon>
        <taxon>organismal metagenomes</taxon>
    </lineage>
</organism>
<dbReference type="AlphaFoldDB" id="A0A6C0EUW5"/>
<protein>
    <submittedName>
        <fullName evidence="2">Uncharacterized protein</fullName>
    </submittedName>
</protein>
<reference evidence="2" key="1">
    <citation type="journal article" date="2020" name="Nature">
        <title>Giant virus diversity and host interactions through global metagenomics.</title>
        <authorList>
            <person name="Schulz F."/>
            <person name="Roux S."/>
            <person name="Paez-Espino D."/>
            <person name="Jungbluth S."/>
            <person name="Walsh D.A."/>
            <person name="Denef V.J."/>
            <person name="McMahon K.D."/>
            <person name="Konstantinidis K.T."/>
            <person name="Eloe-Fadrosh E.A."/>
            <person name="Kyrpides N.C."/>
            <person name="Woyke T."/>
        </authorList>
    </citation>
    <scope>NUCLEOTIDE SEQUENCE</scope>
    <source>
        <strain evidence="2">GVMAG-M-3300009161-30</strain>
    </source>
</reference>
<sequence length="98" mass="11088">MFILSVLVDDFDFSVLSTSSDTTSVVAYIFNSLQNKKGVFCDTINISEFVLFFSPSTYKLNTLTNSFISYMLLLLFILLIILNHAALNRSEKIDDTDI</sequence>
<keyword evidence="1" id="KW-0812">Transmembrane</keyword>
<keyword evidence="1" id="KW-0472">Membrane</keyword>
<keyword evidence="1" id="KW-1133">Transmembrane helix</keyword>
<evidence type="ECO:0000256" key="1">
    <source>
        <dbReference type="SAM" id="Phobius"/>
    </source>
</evidence>
<feature type="transmembrane region" description="Helical" evidence="1">
    <location>
        <begin position="67"/>
        <end position="87"/>
    </location>
</feature>
<name>A0A6C0EUW5_9ZZZZ</name>